<feature type="transmembrane region" description="Helical" evidence="2">
    <location>
        <begin position="197"/>
        <end position="222"/>
    </location>
</feature>
<accession>A0ABV7H4R3</accession>
<organism evidence="4 5">
    <name type="scientific">Piscinibacterium candidicorallinum</name>
    <dbReference type="NCBI Taxonomy" id="1793872"/>
    <lineage>
        <taxon>Bacteria</taxon>
        <taxon>Pseudomonadati</taxon>
        <taxon>Pseudomonadota</taxon>
        <taxon>Betaproteobacteria</taxon>
        <taxon>Burkholderiales</taxon>
        <taxon>Piscinibacterium</taxon>
    </lineage>
</organism>
<keyword evidence="2" id="KW-1133">Transmembrane helix</keyword>
<dbReference type="GO" id="GO:0004673">
    <property type="term" value="F:protein histidine kinase activity"/>
    <property type="evidence" value="ECO:0007669"/>
    <property type="project" value="UniProtKB-EC"/>
</dbReference>
<evidence type="ECO:0000259" key="3">
    <source>
        <dbReference type="Pfam" id="PF06580"/>
    </source>
</evidence>
<dbReference type="EC" id="2.7.13.3" evidence="4"/>
<gene>
    <name evidence="4" type="ORF">ACFOEN_05035</name>
</gene>
<keyword evidence="5" id="KW-1185">Reference proteome</keyword>
<dbReference type="EMBL" id="JBHRTI010000003">
    <property type="protein sequence ID" value="MFC3147007.1"/>
    <property type="molecule type" value="Genomic_DNA"/>
</dbReference>
<dbReference type="Gene3D" id="3.30.565.10">
    <property type="entry name" value="Histidine kinase-like ATPase, C-terminal domain"/>
    <property type="match status" value="1"/>
</dbReference>
<dbReference type="PANTHER" id="PTHR34220">
    <property type="entry name" value="SENSOR HISTIDINE KINASE YPDA"/>
    <property type="match status" value="1"/>
</dbReference>
<dbReference type="Pfam" id="PF06580">
    <property type="entry name" value="His_kinase"/>
    <property type="match status" value="1"/>
</dbReference>
<name>A0ABV7H4R3_9BURK</name>
<dbReference type="RefSeq" id="WP_377301683.1">
    <property type="nucleotide sequence ID" value="NZ_CP180191.1"/>
</dbReference>
<dbReference type="InterPro" id="IPR050640">
    <property type="entry name" value="Bact_2-comp_sensor_kinase"/>
</dbReference>
<keyword evidence="2" id="KW-0812">Transmembrane</keyword>
<feature type="transmembrane region" description="Helical" evidence="2">
    <location>
        <begin position="84"/>
        <end position="103"/>
    </location>
</feature>
<proteinExistence type="predicted"/>
<feature type="transmembrane region" description="Helical" evidence="2">
    <location>
        <begin position="159"/>
        <end position="177"/>
    </location>
</feature>
<evidence type="ECO:0000313" key="4">
    <source>
        <dbReference type="EMBL" id="MFC3147007.1"/>
    </source>
</evidence>
<feature type="transmembrane region" description="Helical" evidence="2">
    <location>
        <begin position="109"/>
        <end position="132"/>
    </location>
</feature>
<dbReference type="SUPFAM" id="SSF55874">
    <property type="entry name" value="ATPase domain of HSP90 chaperone/DNA topoisomerase II/histidine kinase"/>
    <property type="match status" value="1"/>
</dbReference>
<sequence length="444" mass="47811">MQSPTQELDRPSPATQAPAPGRTAVPGSDGGASAAPLPEVDTSGMNWLQRKYFAWALPKYCMFSPEQRADLMAFDLWLYSRRSLGALFGLVASMAGIALGLIFNGVHPVLAVLSSLVLWTVLIVTVMTAWFAPDGLSDTGPKAWSPMPSRVRRPAWDRALRFILSGYLGGIAGYTLAKTLRDDDWSISSMIVLARDAVIQTIPVAIAGIATVVGVALLVSWIRRRQLQQRLQGQLREAELAAQRDAAARAAAEARLKVLQAQIQPHFLFNTLAALQHWVDAGDKRAGPLLRELTQFLRASTQLLGREDVSLVEEATLAQRYLTIMQARMGNRLQFEVNVDECSGAVRIPPGILLTLVENAVEHGITGALSGGSVVVSSAQQGGATVVEVSNTGMPLPAQVHDGTGLANTRERLERRFGGTASFWLGSAEDGRTIARICLQGASQ</sequence>
<dbReference type="InterPro" id="IPR010559">
    <property type="entry name" value="Sig_transdc_His_kin_internal"/>
</dbReference>
<reference evidence="5" key="1">
    <citation type="journal article" date="2019" name="Int. J. Syst. Evol. Microbiol.">
        <title>The Global Catalogue of Microorganisms (GCM) 10K type strain sequencing project: providing services to taxonomists for standard genome sequencing and annotation.</title>
        <authorList>
            <consortium name="The Broad Institute Genomics Platform"/>
            <consortium name="The Broad Institute Genome Sequencing Center for Infectious Disease"/>
            <person name="Wu L."/>
            <person name="Ma J."/>
        </authorList>
    </citation>
    <scope>NUCLEOTIDE SEQUENCE [LARGE SCALE GENOMIC DNA]</scope>
    <source>
        <strain evidence="5">KCTC 52168</strain>
    </source>
</reference>
<evidence type="ECO:0000256" key="2">
    <source>
        <dbReference type="SAM" id="Phobius"/>
    </source>
</evidence>
<evidence type="ECO:0000313" key="5">
    <source>
        <dbReference type="Proteomes" id="UP001595556"/>
    </source>
</evidence>
<keyword evidence="4" id="KW-0418">Kinase</keyword>
<keyword evidence="4" id="KW-0808">Transferase</keyword>
<keyword evidence="2" id="KW-0472">Membrane</keyword>
<dbReference type="Proteomes" id="UP001595556">
    <property type="component" value="Unassembled WGS sequence"/>
</dbReference>
<dbReference type="InterPro" id="IPR036890">
    <property type="entry name" value="HATPase_C_sf"/>
</dbReference>
<evidence type="ECO:0000256" key="1">
    <source>
        <dbReference type="SAM" id="MobiDB-lite"/>
    </source>
</evidence>
<dbReference type="PANTHER" id="PTHR34220:SF7">
    <property type="entry name" value="SENSOR HISTIDINE KINASE YPDA"/>
    <property type="match status" value="1"/>
</dbReference>
<comment type="caution">
    <text evidence="4">The sequence shown here is derived from an EMBL/GenBank/DDBJ whole genome shotgun (WGS) entry which is preliminary data.</text>
</comment>
<protein>
    <submittedName>
        <fullName evidence="4">Sensor histidine kinase</fullName>
        <ecNumber evidence="4">2.7.13.3</ecNumber>
    </submittedName>
</protein>
<feature type="region of interest" description="Disordered" evidence="1">
    <location>
        <begin position="1"/>
        <end position="38"/>
    </location>
</feature>
<feature type="domain" description="Signal transduction histidine kinase internal region" evidence="3">
    <location>
        <begin position="254"/>
        <end position="333"/>
    </location>
</feature>